<sequence length="49" mass="5752">MNLNQEREVRTRHRRRGPLPPRGRLDRTADRALSSQLDLARMLYGAHGR</sequence>
<reference evidence="2" key="2">
    <citation type="submission" date="2020-09" db="EMBL/GenBank/DDBJ databases">
        <authorList>
            <person name="Sun Q."/>
            <person name="Zhou Y."/>
        </authorList>
    </citation>
    <scope>NUCLEOTIDE SEQUENCE</scope>
    <source>
        <strain evidence="2">CGMCC 1.16067</strain>
    </source>
</reference>
<feature type="region of interest" description="Disordered" evidence="1">
    <location>
        <begin position="1"/>
        <end position="29"/>
    </location>
</feature>
<evidence type="ECO:0000313" key="2">
    <source>
        <dbReference type="EMBL" id="GGF41539.1"/>
    </source>
</evidence>
<proteinExistence type="predicted"/>
<dbReference type="EMBL" id="BMKQ01000001">
    <property type="protein sequence ID" value="GGF41539.1"/>
    <property type="molecule type" value="Genomic_DNA"/>
</dbReference>
<evidence type="ECO:0000313" key="3">
    <source>
        <dbReference type="Proteomes" id="UP000649179"/>
    </source>
</evidence>
<evidence type="ECO:0000256" key="1">
    <source>
        <dbReference type="SAM" id="MobiDB-lite"/>
    </source>
</evidence>
<organism evidence="2 3">
    <name type="scientific">Marmoricola endophyticus</name>
    <dbReference type="NCBI Taxonomy" id="2040280"/>
    <lineage>
        <taxon>Bacteria</taxon>
        <taxon>Bacillati</taxon>
        <taxon>Actinomycetota</taxon>
        <taxon>Actinomycetes</taxon>
        <taxon>Propionibacteriales</taxon>
        <taxon>Nocardioidaceae</taxon>
        <taxon>Marmoricola</taxon>
    </lineage>
</organism>
<reference evidence="2" key="1">
    <citation type="journal article" date="2014" name="Int. J. Syst. Evol. Microbiol.">
        <title>Complete genome sequence of Corynebacterium casei LMG S-19264T (=DSM 44701T), isolated from a smear-ripened cheese.</title>
        <authorList>
            <consortium name="US DOE Joint Genome Institute (JGI-PGF)"/>
            <person name="Walter F."/>
            <person name="Albersmeier A."/>
            <person name="Kalinowski J."/>
            <person name="Ruckert C."/>
        </authorList>
    </citation>
    <scope>NUCLEOTIDE SEQUENCE</scope>
    <source>
        <strain evidence="2">CGMCC 1.16067</strain>
    </source>
</reference>
<protein>
    <submittedName>
        <fullName evidence="2">Uncharacterized protein</fullName>
    </submittedName>
</protein>
<gene>
    <name evidence="2" type="ORF">GCM10011519_14190</name>
</gene>
<name>A0A917BIH5_9ACTN</name>
<dbReference type="RefSeq" id="WP_188779147.1">
    <property type="nucleotide sequence ID" value="NZ_BMKQ01000001.1"/>
</dbReference>
<dbReference type="Proteomes" id="UP000649179">
    <property type="component" value="Unassembled WGS sequence"/>
</dbReference>
<accession>A0A917BIH5</accession>
<dbReference type="AlphaFoldDB" id="A0A917BIH5"/>
<keyword evidence="3" id="KW-1185">Reference proteome</keyword>
<comment type="caution">
    <text evidence="2">The sequence shown here is derived from an EMBL/GenBank/DDBJ whole genome shotgun (WGS) entry which is preliminary data.</text>
</comment>